<accession>A0AA36E2I5</accession>
<dbReference type="AlphaFoldDB" id="A0AA36E2I5"/>
<keyword evidence="2" id="KW-1185">Reference proteome</keyword>
<dbReference type="EMBL" id="OX465080">
    <property type="protein sequence ID" value="CAI9279535.1"/>
    <property type="molecule type" value="Genomic_DNA"/>
</dbReference>
<protein>
    <submittedName>
        <fullName evidence="1">Uncharacterized protein</fullName>
    </submittedName>
</protein>
<dbReference type="Proteomes" id="UP001177003">
    <property type="component" value="Chromosome 4"/>
</dbReference>
<proteinExistence type="predicted"/>
<reference evidence="1" key="1">
    <citation type="submission" date="2023-04" db="EMBL/GenBank/DDBJ databases">
        <authorList>
            <person name="Vijverberg K."/>
            <person name="Xiong W."/>
            <person name="Schranz E."/>
        </authorList>
    </citation>
    <scope>NUCLEOTIDE SEQUENCE</scope>
</reference>
<gene>
    <name evidence="1" type="ORF">LSALG_LOCUS19329</name>
</gene>
<evidence type="ECO:0000313" key="2">
    <source>
        <dbReference type="Proteomes" id="UP001177003"/>
    </source>
</evidence>
<sequence>MTHTIERCRLPLIKFSPRPPLSDISIRVESASFPLHFLLRRNNATRTQEDLNGLVGDVEYRFGKWKDSTRLLLLDEKHAYKAFDEMPDPIKVLIPVKDDIEVGPPTGFINNVSDCETDYDEEDFRHSLILERLQMILWLQLDVIEQSDMYARLNAAIDHFLTEKHKKRSVGNKECGKKQVVKNRGGTCIYGGVCFKNNLNRLEAFHRGHVNKKEKFIDLLVEDQYNALVAKVALQTHHIADSGGDPDTIDWITIFENVLGAQRGHDVDVNAFLQNPKFMMAIGNNSRPFKNQVNKDGEDEDT</sequence>
<name>A0AA36E2I5_LACSI</name>
<evidence type="ECO:0000313" key="1">
    <source>
        <dbReference type="EMBL" id="CAI9279535.1"/>
    </source>
</evidence>
<organism evidence="1 2">
    <name type="scientific">Lactuca saligna</name>
    <name type="common">Willowleaf lettuce</name>
    <dbReference type="NCBI Taxonomy" id="75948"/>
    <lineage>
        <taxon>Eukaryota</taxon>
        <taxon>Viridiplantae</taxon>
        <taxon>Streptophyta</taxon>
        <taxon>Embryophyta</taxon>
        <taxon>Tracheophyta</taxon>
        <taxon>Spermatophyta</taxon>
        <taxon>Magnoliopsida</taxon>
        <taxon>eudicotyledons</taxon>
        <taxon>Gunneridae</taxon>
        <taxon>Pentapetalae</taxon>
        <taxon>asterids</taxon>
        <taxon>campanulids</taxon>
        <taxon>Asterales</taxon>
        <taxon>Asteraceae</taxon>
        <taxon>Cichorioideae</taxon>
        <taxon>Cichorieae</taxon>
        <taxon>Lactucinae</taxon>
        <taxon>Lactuca</taxon>
    </lineage>
</organism>